<dbReference type="InterPro" id="IPR001547">
    <property type="entry name" value="Glyco_hydro_5"/>
</dbReference>
<dbReference type="Pfam" id="PF00150">
    <property type="entry name" value="Cellulase"/>
    <property type="match status" value="1"/>
</dbReference>
<sequence length="317" mass="34697">MGLVLVCAVNLSVSKDAAQETVSKHGQLSVSGVHLVDKNGDKVQLKGMSLFWDVWKPQYYNKQSIDGVHSSCHANIVRAAIAAATDDGGYVTTPEKTLERLYAVIDAAIADDIYVLVDWHDHAADTHLNYSLKFFDTVSKKYSGVPNILYETFNEPIAQSWDDVVKPYHQAVIKTIRANEPNNIIILGSPKYSTGIDQPAGNPITGQKNIMYTLHFYAGTSDQGLRDLGTRVLNGGLPIFVTEYGTVNGDGDGPVDTEETRLWYEWLDKNSISHVNWAISDKQEGASALVPNTAAADVCKENFLTESGKLVVAHNKA</sequence>
<keyword evidence="3 4" id="KW-0326">Glycosidase</keyword>
<dbReference type="Gene3D" id="3.20.20.80">
    <property type="entry name" value="Glycosidases"/>
    <property type="match status" value="1"/>
</dbReference>
<dbReference type="EMBL" id="KP875557">
    <property type="protein sequence ID" value="AMA76419.1"/>
    <property type="molecule type" value="mRNA"/>
</dbReference>
<dbReference type="PROSITE" id="PS00659">
    <property type="entry name" value="GLYCOSYL_HYDROL_F5"/>
    <property type="match status" value="1"/>
</dbReference>
<organism evidence="6">
    <name type="scientific">Mesosa myops</name>
    <dbReference type="NCBI Taxonomy" id="993118"/>
    <lineage>
        <taxon>Eukaryota</taxon>
        <taxon>Metazoa</taxon>
        <taxon>Ecdysozoa</taxon>
        <taxon>Arthropoda</taxon>
        <taxon>Hexapoda</taxon>
        <taxon>Insecta</taxon>
        <taxon>Pterygota</taxon>
        <taxon>Neoptera</taxon>
        <taxon>Endopterygota</taxon>
        <taxon>Coleoptera</taxon>
        <taxon>Polyphaga</taxon>
        <taxon>Cucujiformia</taxon>
        <taxon>Chrysomeloidea</taxon>
        <taxon>Cerambycidae</taxon>
        <taxon>Lamiinae</taxon>
        <taxon>Mesosini</taxon>
        <taxon>Mesosa</taxon>
    </lineage>
</organism>
<evidence type="ECO:0000259" key="5">
    <source>
        <dbReference type="Pfam" id="PF00150"/>
    </source>
</evidence>
<dbReference type="SUPFAM" id="SSF51445">
    <property type="entry name" value="(Trans)glycosidases"/>
    <property type="match status" value="1"/>
</dbReference>
<dbReference type="GO" id="GO:0000272">
    <property type="term" value="P:polysaccharide catabolic process"/>
    <property type="evidence" value="ECO:0007669"/>
    <property type="project" value="InterPro"/>
</dbReference>
<keyword evidence="2 4" id="KW-0378">Hydrolase</keyword>
<feature type="domain" description="Glycoside hydrolase family 5" evidence="5">
    <location>
        <begin position="36"/>
        <end position="282"/>
    </location>
</feature>
<dbReference type="PANTHER" id="PTHR34142:SF1">
    <property type="entry name" value="GLYCOSIDE HYDROLASE FAMILY 5 DOMAIN-CONTAINING PROTEIN"/>
    <property type="match status" value="1"/>
</dbReference>
<gene>
    <name evidence="6" type="primary">CGH5F</name>
</gene>
<name>A0A0X8DE19_9CUCU</name>
<dbReference type="InterPro" id="IPR017853">
    <property type="entry name" value="GH"/>
</dbReference>
<evidence type="ECO:0000256" key="1">
    <source>
        <dbReference type="ARBA" id="ARBA00005641"/>
    </source>
</evidence>
<evidence type="ECO:0000256" key="3">
    <source>
        <dbReference type="ARBA" id="ARBA00023295"/>
    </source>
</evidence>
<dbReference type="PANTHER" id="PTHR34142">
    <property type="entry name" value="ENDO-BETA-1,4-GLUCANASE A"/>
    <property type="match status" value="1"/>
</dbReference>
<accession>A0A0X8DE19</accession>
<evidence type="ECO:0000313" key="6">
    <source>
        <dbReference type="EMBL" id="AMA76419.1"/>
    </source>
</evidence>
<evidence type="ECO:0000256" key="4">
    <source>
        <dbReference type="RuleBase" id="RU361153"/>
    </source>
</evidence>
<dbReference type="InterPro" id="IPR018087">
    <property type="entry name" value="Glyco_hydro_5_CS"/>
</dbReference>
<comment type="similarity">
    <text evidence="1 4">Belongs to the glycosyl hydrolase 5 (cellulase A) family.</text>
</comment>
<dbReference type="GO" id="GO:0004553">
    <property type="term" value="F:hydrolase activity, hydrolyzing O-glycosyl compounds"/>
    <property type="evidence" value="ECO:0007669"/>
    <property type="project" value="InterPro"/>
</dbReference>
<evidence type="ECO:0000256" key="2">
    <source>
        <dbReference type="ARBA" id="ARBA00022801"/>
    </source>
</evidence>
<reference evidence="6" key="1">
    <citation type="journal article" date="2015" name="Acta Biochim. Biophys. Sin.">
        <title>Endogenous cellulolytic enzyme systems in the longhorn beetle Mesosa myops (Insecta: Coleoptera) studied by transcriptomic analysis.</title>
        <authorList>
            <person name="Liu J."/>
            <person name="Song K."/>
            <person name="Teng H."/>
            <person name="Zhang B."/>
            <person name="Li W."/>
            <person name="Xue H."/>
            <person name="Yang X."/>
        </authorList>
    </citation>
    <scope>NUCLEOTIDE SEQUENCE</scope>
</reference>
<proteinExistence type="evidence at transcript level"/>
<protein>
    <submittedName>
        <fullName evidence="6">Cellulase 5</fullName>
    </submittedName>
</protein>
<dbReference type="AlphaFoldDB" id="A0A0X8DE19"/>